<dbReference type="GO" id="GO:0000978">
    <property type="term" value="F:RNA polymerase II cis-regulatory region sequence-specific DNA binding"/>
    <property type="evidence" value="ECO:0007669"/>
    <property type="project" value="TreeGrafter"/>
</dbReference>
<comment type="subcellular location">
    <subcellularLocation>
        <location evidence="1">Nucleus</location>
    </subcellularLocation>
</comment>
<dbReference type="OrthoDB" id="2143914at2759"/>
<dbReference type="SMART" id="SM00717">
    <property type="entry name" value="SANT"/>
    <property type="match status" value="2"/>
</dbReference>
<evidence type="ECO:0000256" key="3">
    <source>
        <dbReference type="ARBA" id="ARBA00023125"/>
    </source>
</evidence>
<dbReference type="InterPro" id="IPR001005">
    <property type="entry name" value="SANT/Myb"/>
</dbReference>
<organism evidence="6 7">
    <name type="scientific">Cocos nucifera</name>
    <name type="common">Coconut palm</name>
    <dbReference type="NCBI Taxonomy" id="13894"/>
    <lineage>
        <taxon>Eukaryota</taxon>
        <taxon>Viridiplantae</taxon>
        <taxon>Streptophyta</taxon>
        <taxon>Embryophyta</taxon>
        <taxon>Tracheophyta</taxon>
        <taxon>Spermatophyta</taxon>
        <taxon>Magnoliopsida</taxon>
        <taxon>Liliopsida</taxon>
        <taxon>Arecaceae</taxon>
        <taxon>Arecoideae</taxon>
        <taxon>Cocoseae</taxon>
        <taxon>Attaleinae</taxon>
        <taxon>Cocos</taxon>
    </lineage>
</organism>
<dbReference type="InterPro" id="IPR009057">
    <property type="entry name" value="Homeodomain-like_sf"/>
</dbReference>
<dbReference type="FunFam" id="1.10.10.60:FF:000381">
    <property type="entry name" value="Transcription factor MYB119"/>
    <property type="match status" value="1"/>
</dbReference>
<dbReference type="GO" id="GO:0005634">
    <property type="term" value="C:nucleus"/>
    <property type="evidence" value="ECO:0007669"/>
    <property type="project" value="UniProtKB-SubCell"/>
</dbReference>
<dbReference type="InterPro" id="IPR050560">
    <property type="entry name" value="MYB_TF"/>
</dbReference>
<reference evidence="6" key="2">
    <citation type="submission" date="2019-07" db="EMBL/GenBank/DDBJ databases">
        <authorList>
            <person name="Yang Y."/>
            <person name="Bocs S."/>
            <person name="Baudouin L."/>
        </authorList>
    </citation>
    <scope>NUCLEOTIDE SEQUENCE</scope>
    <source>
        <tissue evidence="6">Spear leaf of Hainan Tall coconut</tissue>
    </source>
</reference>
<dbReference type="Pfam" id="PF13921">
    <property type="entry name" value="Myb_DNA-bind_6"/>
    <property type="match status" value="1"/>
</dbReference>
<evidence type="ECO:0000313" key="6">
    <source>
        <dbReference type="EMBL" id="KAG1342868.1"/>
    </source>
</evidence>
<dbReference type="CDD" id="cd00167">
    <property type="entry name" value="SANT"/>
    <property type="match status" value="2"/>
</dbReference>
<keyword evidence="3" id="KW-0238">DNA-binding</keyword>
<sequence length="445" mass="48887">MDFGWFKTHTGNGLPLEPCVSPDELQDFQHFGDAFDHVPTVADAYPSGFDLKALSSPPVGLQIGMPVEDFQSMAGLSSGYPQRSLSGRMGPDPSLSSMVLSAEPLMTFGPPDELSFVAGDNKSCSGGVEMNRKCTPVKKGSGAKIHKKPNVVKGQWTLEEDRLLVKLVGQYGLRKWSHIAQMLRGRIGKQCRERWHNHLRPNIKKDTWSEEEDRILIQAHSEVGNKWAEIAKRLPGRTENSIKNHWNATKRRQFSRRRCRNSKYPKSGSLLQNYIKSLALQGDSAPTIPAASVAATNAPADKHLNIIESNDGGSEASMTLTCISAEGPPIVVGADVCGGSDDILTCDFSDMANLLLDDTKVDVPPERYMGYLFDQLGCSPGMKSCFDIEMAWDEMANPMPMSLPMPCEVDLKVKVKKEMDLVEMIAQNNNADSTSNSSSSSCNQF</sequence>
<dbReference type="InterPro" id="IPR017930">
    <property type="entry name" value="Myb_dom"/>
</dbReference>
<keyword evidence="2" id="KW-0677">Repeat</keyword>
<comment type="caution">
    <text evidence="6">The sequence shown here is derived from an EMBL/GenBank/DDBJ whole genome shotgun (WGS) entry which is preliminary data.</text>
</comment>
<dbReference type="AlphaFoldDB" id="A0A8K0N272"/>
<feature type="domain" description="HTH myb-type" evidence="5">
    <location>
        <begin position="204"/>
        <end position="254"/>
    </location>
</feature>
<feature type="domain" description="HTH myb-type" evidence="5">
    <location>
        <begin position="148"/>
        <end position="203"/>
    </location>
</feature>
<dbReference type="PANTHER" id="PTHR45614:SF285">
    <property type="entry name" value="TRANSCRIPTION FACTOR MYB98"/>
    <property type="match status" value="1"/>
</dbReference>
<gene>
    <name evidence="6" type="ORF">COCNU_05G010970</name>
</gene>
<evidence type="ECO:0000259" key="5">
    <source>
        <dbReference type="PROSITE" id="PS51294"/>
    </source>
</evidence>
<name>A0A8K0N272_COCNU</name>
<evidence type="ECO:0000256" key="2">
    <source>
        <dbReference type="ARBA" id="ARBA00022737"/>
    </source>
</evidence>
<accession>A0A8K0N272</accession>
<dbReference type="SUPFAM" id="SSF46689">
    <property type="entry name" value="Homeodomain-like"/>
    <property type="match status" value="1"/>
</dbReference>
<feature type="domain" description="Myb-like" evidence="4">
    <location>
        <begin position="148"/>
        <end position="199"/>
    </location>
</feature>
<protein>
    <submittedName>
        <fullName evidence="6">Transcription factor MYB12-like</fullName>
    </submittedName>
</protein>
<dbReference type="Gene3D" id="1.10.10.60">
    <property type="entry name" value="Homeodomain-like"/>
    <property type="match status" value="2"/>
</dbReference>
<evidence type="ECO:0000313" key="7">
    <source>
        <dbReference type="Proteomes" id="UP000797356"/>
    </source>
</evidence>
<dbReference type="PANTHER" id="PTHR45614">
    <property type="entry name" value="MYB PROTEIN-RELATED"/>
    <property type="match status" value="1"/>
</dbReference>
<reference evidence="6" key="1">
    <citation type="journal article" date="2017" name="Gigascience">
        <title>The genome draft of coconut (Cocos nucifera).</title>
        <authorList>
            <person name="Xiao Y."/>
            <person name="Xu P."/>
            <person name="Fan H."/>
            <person name="Baudouin L."/>
            <person name="Xia W."/>
            <person name="Bocs S."/>
            <person name="Xu J."/>
            <person name="Li Q."/>
            <person name="Guo A."/>
            <person name="Zhou L."/>
            <person name="Li J."/>
            <person name="Wu Y."/>
            <person name="Ma Z."/>
            <person name="Armero A."/>
            <person name="Issali A.E."/>
            <person name="Liu N."/>
            <person name="Peng M."/>
            <person name="Yang Y."/>
        </authorList>
    </citation>
    <scope>NUCLEOTIDE SEQUENCE</scope>
    <source>
        <tissue evidence="6">Spear leaf of Hainan Tall coconut</tissue>
    </source>
</reference>
<dbReference type="PROSITE" id="PS51294">
    <property type="entry name" value="HTH_MYB"/>
    <property type="match status" value="2"/>
</dbReference>
<dbReference type="EMBL" id="CM017876">
    <property type="protein sequence ID" value="KAG1342868.1"/>
    <property type="molecule type" value="Genomic_DNA"/>
</dbReference>
<evidence type="ECO:0000256" key="1">
    <source>
        <dbReference type="ARBA" id="ARBA00004123"/>
    </source>
</evidence>
<dbReference type="PROSITE" id="PS50090">
    <property type="entry name" value="MYB_LIKE"/>
    <property type="match status" value="2"/>
</dbReference>
<dbReference type="GO" id="GO:0000981">
    <property type="term" value="F:DNA-binding transcription factor activity, RNA polymerase II-specific"/>
    <property type="evidence" value="ECO:0007669"/>
    <property type="project" value="TreeGrafter"/>
</dbReference>
<dbReference type="FunFam" id="1.10.10.60:FF:000010">
    <property type="entry name" value="Transcriptional activator Myb isoform A"/>
    <property type="match status" value="1"/>
</dbReference>
<dbReference type="Proteomes" id="UP000797356">
    <property type="component" value="Chromosome 5"/>
</dbReference>
<proteinExistence type="predicted"/>
<evidence type="ECO:0000259" key="4">
    <source>
        <dbReference type="PROSITE" id="PS50090"/>
    </source>
</evidence>
<feature type="domain" description="Myb-like" evidence="4">
    <location>
        <begin position="200"/>
        <end position="250"/>
    </location>
</feature>
<keyword evidence="7" id="KW-1185">Reference proteome</keyword>